<evidence type="ECO:0000256" key="3">
    <source>
        <dbReference type="ARBA" id="ARBA00016382"/>
    </source>
</evidence>
<evidence type="ECO:0000313" key="8">
    <source>
        <dbReference type="Proteomes" id="UP001479436"/>
    </source>
</evidence>
<sequence>MTTIPLLTPYSSLPSQNLHKNACILLVGAPDSGKRSFGSILQSPNEFGLALQLRLGKSLPLPEILAPRPHIDFIVLMLSMNNKESFHNLKKCLIEIDPEFLLGRTWIIATNANKVSQYAFERTELEECINSLYDIPLFYVDFQNDGAGEDLRDKLLRTVDIASGYHRNITLSYLRTPLSG</sequence>
<evidence type="ECO:0000313" key="7">
    <source>
        <dbReference type="EMBL" id="KAK9729374.1"/>
    </source>
</evidence>
<comment type="subcellular location">
    <subcellularLocation>
        <location evidence="2">Chromosome</location>
        <location evidence="2">Centromere</location>
    </subcellularLocation>
    <subcellularLocation>
        <location evidence="1">Nucleus</location>
    </subcellularLocation>
</comment>
<keyword evidence="4" id="KW-0158">Chromosome</keyword>
<comment type="caution">
    <text evidence="7">The sequence shown here is derived from an EMBL/GenBank/DDBJ whole genome shotgun (WGS) entry which is preliminary data.</text>
</comment>
<gene>
    <name evidence="7" type="ORF">K7432_000339</name>
</gene>
<evidence type="ECO:0000256" key="4">
    <source>
        <dbReference type="ARBA" id="ARBA00022454"/>
    </source>
</evidence>
<dbReference type="InterPro" id="IPR020987">
    <property type="entry name" value="Centromere_Cenp-M"/>
</dbReference>
<accession>A0ABR2WBD0</accession>
<proteinExistence type="predicted"/>
<dbReference type="EMBL" id="JASJQH010006881">
    <property type="protein sequence ID" value="KAK9729374.1"/>
    <property type="molecule type" value="Genomic_DNA"/>
</dbReference>
<organism evidence="7 8">
    <name type="scientific">Basidiobolus ranarum</name>
    <dbReference type="NCBI Taxonomy" id="34480"/>
    <lineage>
        <taxon>Eukaryota</taxon>
        <taxon>Fungi</taxon>
        <taxon>Fungi incertae sedis</taxon>
        <taxon>Zoopagomycota</taxon>
        <taxon>Entomophthoromycotina</taxon>
        <taxon>Basidiobolomycetes</taxon>
        <taxon>Basidiobolales</taxon>
        <taxon>Basidiobolaceae</taxon>
        <taxon>Basidiobolus</taxon>
    </lineage>
</organism>
<keyword evidence="5" id="KW-0539">Nucleus</keyword>
<keyword evidence="8" id="KW-1185">Reference proteome</keyword>
<dbReference type="PANTHER" id="PTHR34436:SF1">
    <property type="entry name" value="CENTROMERE PROTEIN M"/>
    <property type="match status" value="1"/>
</dbReference>
<evidence type="ECO:0000256" key="1">
    <source>
        <dbReference type="ARBA" id="ARBA00004123"/>
    </source>
</evidence>
<keyword evidence="6" id="KW-0137">Centromere</keyword>
<protein>
    <recommendedName>
        <fullName evidence="3">Centromere protein M</fullName>
    </recommendedName>
</protein>
<dbReference type="Pfam" id="PF11111">
    <property type="entry name" value="CENP-M"/>
    <property type="match status" value="1"/>
</dbReference>
<dbReference type="Proteomes" id="UP001479436">
    <property type="component" value="Unassembled WGS sequence"/>
</dbReference>
<evidence type="ECO:0000256" key="5">
    <source>
        <dbReference type="ARBA" id="ARBA00023242"/>
    </source>
</evidence>
<evidence type="ECO:0000256" key="2">
    <source>
        <dbReference type="ARBA" id="ARBA00004584"/>
    </source>
</evidence>
<dbReference type="Gene3D" id="3.40.50.300">
    <property type="entry name" value="P-loop containing nucleotide triphosphate hydrolases"/>
    <property type="match status" value="1"/>
</dbReference>
<evidence type="ECO:0000256" key="6">
    <source>
        <dbReference type="ARBA" id="ARBA00023328"/>
    </source>
</evidence>
<reference evidence="7 8" key="1">
    <citation type="submission" date="2023-04" db="EMBL/GenBank/DDBJ databases">
        <title>Genome of Basidiobolus ranarum AG-B5.</title>
        <authorList>
            <person name="Stajich J.E."/>
            <person name="Carter-House D."/>
            <person name="Gryganskyi A."/>
        </authorList>
    </citation>
    <scope>NUCLEOTIDE SEQUENCE [LARGE SCALE GENOMIC DNA]</scope>
    <source>
        <strain evidence="7 8">AG-B5</strain>
    </source>
</reference>
<dbReference type="PANTHER" id="PTHR34436">
    <property type="entry name" value="CENTROMERE PROTEIN M"/>
    <property type="match status" value="1"/>
</dbReference>
<dbReference type="InterPro" id="IPR027417">
    <property type="entry name" value="P-loop_NTPase"/>
</dbReference>
<name>A0ABR2WBD0_9FUNG</name>